<dbReference type="InterPro" id="IPR051599">
    <property type="entry name" value="Cell_Envelope_Assoc"/>
</dbReference>
<evidence type="ECO:0000313" key="4">
    <source>
        <dbReference type="Proteomes" id="UP000268016"/>
    </source>
</evidence>
<keyword evidence="1" id="KW-0472">Membrane</keyword>
<keyword evidence="1" id="KW-1133">Transmembrane helix</keyword>
<feature type="domain" description="DUF218" evidence="2">
    <location>
        <begin position="83"/>
        <end position="246"/>
    </location>
</feature>
<dbReference type="CDD" id="cd06259">
    <property type="entry name" value="YdcF-like"/>
    <property type="match status" value="1"/>
</dbReference>
<feature type="transmembrane region" description="Helical" evidence="1">
    <location>
        <begin position="45"/>
        <end position="65"/>
    </location>
</feature>
<dbReference type="EMBL" id="RDRB01000010">
    <property type="protein sequence ID" value="ROT98137.1"/>
    <property type="molecule type" value="Genomic_DNA"/>
</dbReference>
<protein>
    <submittedName>
        <fullName evidence="3">YdcF family protein</fullName>
    </submittedName>
</protein>
<dbReference type="Pfam" id="PF02698">
    <property type="entry name" value="DUF218"/>
    <property type="match status" value="1"/>
</dbReference>
<dbReference type="Gene3D" id="3.40.50.620">
    <property type="entry name" value="HUPs"/>
    <property type="match status" value="1"/>
</dbReference>
<accession>A0A3N2QSF3</accession>
<evidence type="ECO:0000259" key="2">
    <source>
        <dbReference type="Pfam" id="PF02698"/>
    </source>
</evidence>
<proteinExistence type="predicted"/>
<dbReference type="Proteomes" id="UP000268016">
    <property type="component" value="Unassembled WGS sequence"/>
</dbReference>
<dbReference type="AlphaFoldDB" id="A0A3N2QSF3"/>
<dbReference type="PANTHER" id="PTHR30336:SF4">
    <property type="entry name" value="ENVELOPE BIOGENESIS FACTOR ELYC"/>
    <property type="match status" value="1"/>
</dbReference>
<keyword evidence="1" id="KW-0812">Transmembrane</keyword>
<organism evidence="3 4">
    <name type="scientific">Histidinibacterium lentulum</name>
    <dbReference type="NCBI Taxonomy" id="2480588"/>
    <lineage>
        <taxon>Bacteria</taxon>
        <taxon>Pseudomonadati</taxon>
        <taxon>Pseudomonadota</taxon>
        <taxon>Alphaproteobacteria</taxon>
        <taxon>Rhodobacterales</taxon>
        <taxon>Paracoccaceae</taxon>
        <taxon>Histidinibacterium</taxon>
    </lineage>
</organism>
<comment type="caution">
    <text evidence="3">The sequence shown here is derived from an EMBL/GenBank/DDBJ whole genome shotgun (WGS) entry which is preliminary data.</text>
</comment>
<keyword evidence="4" id="KW-1185">Reference proteome</keyword>
<dbReference type="InterPro" id="IPR003848">
    <property type="entry name" value="DUF218"/>
</dbReference>
<name>A0A3N2QSF3_9RHOB</name>
<evidence type="ECO:0000313" key="3">
    <source>
        <dbReference type="EMBL" id="ROT98137.1"/>
    </source>
</evidence>
<sequence>MDTVFFIASKVFWTLARPESWIVLLLVAALLAFRRNRPRLGQRTLLTSLLLLLGIGILPLGELLIRPLEQRFPARPEVVDPAGIIILGGAEDARTTEATGLPEVNEAGDRFLAGLALARAHPGARLIFTGGSGSLLDQGVSGADAAERLFAEAGVAPERVLLEGASRNTAENAALTRELVGAAEGPWVLVTSAFHMPRSVATFCAAGWRDVVPYPVDYRGAGNLPFGWDLAERLRTLNTVVKEWIGLVAYRLTGRTEALVPDGC</sequence>
<dbReference type="PANTHER" id="PTHR30336">
    <property type="entry name" value="INNER MEMBRANE PROTEIN, PROBABLE PERMEASE"/>
    <property type="match status" value="1"/>
</dbReference>
<evidence type="ECO:0000256" key="1">
    <source>
        <dbReference type="SAM" id="Phobius"/>
    </source>
</evidence>
<dbReference type="GO" id="GO:0043164">
    <property type="term" value="P:Gram-negative-bacterium-type cell wall biogenesis"/>
    <property type="evidence" value="ECO:0007669"/>
    <property type="project" value="TreeGrafter"/>
</dbReference>
<gene>
    <name evidence="3" type="ORF">EAT49_17725</name>
</gene>
<reference evidence="3 4" key="1">
    <citation type="submission" date="2018-10" db="EMBL/GenBank/DDBJ databases">
        <title>Histidinibacterium lentulum gen. nov., sp. nov., a marine bacterium from the culture broth of Picochlorum sp. 122.</title>
        <authorList>
            <person name="Wang G."/>
        </authorList>
    </citation>
    <scope>NUCLEOTIDE SEQUENCE [LARGE SCALE GENOMIC DNA]</scope>
    <source>
        <strain evidence="3 4">B17</strain>
    </source>
</reference>
<dbReference type="InterPro" id="IPR014729">
    <property type="entry name" value="Rossmann-like_a/b/a_fold"/>
</dbReference>
<dbReference type="GO" id="GO:0000270">
    <property type="term" value="P:peptidoglycan metabolic process"/>
    <property type="evidence" value="ECO:0007669"/>
    <property type="project" value="TreeGrafter"/>
</dbReference>
<dbReference type="GO" id="GO:0005886">
    <property type="term" value="C:plasma membrane"/>
    <property type="evidence" value="ECO:0007669"/>
    <property type="project" value="TreeGrafter"/>
</dbReference>
<dbReference type="OrthoDB" id="9809813at2"/>
<feature type="transmembrane region" description="Helical" evidence="1">
    <location>
        <begin position="12"/>
        <end position="33"/>
    </location>
</feature>